<accession>A8J6K4</accession>
<proteinExistence type="predicted"/>
<organism evidence="1 2">
    <name type="scientific">Chlamydomonas reinhardtii</name>
    <name type="common">Chlamydomonas smithii</name>
    <dbReference type="NCBI Taxonomy" id="3055"/>
    <lineage>
        <taxon>Eukaryota</taxon>
        <taxon>Viridiplantae</taxon>
        <taxon>Chlorophyta</taxon>
        <taxon>core chlorophytes</taxon>
        <taxon>Chlorophyceae</taxon>
        <taxon>CS clade</taxon>
        <taxon>Chlamydomonadales</taxon>
        <taxon>Chlamydomonadaceae</taxon>
        <taxon>Chlamydomonas</taxon>
    </lineage>
</organism>
<keyword evidence="2" id="KW-1185">Reference proteome</keyword>
<reference evidence="1 2" key="1">
    <citation type="journal article" date="2007" name="Science">
        <title>The Chlamydomonas genome reveals the evolution of key animal and plant functions.</title>
        <authorList>
            <person name="Merchant S.S."/>
            <person name="Prochnik S.E."/>
            <person name="Vallon O."/>
            <person name="Harris E.H."/>
            <person name="Karpowicz S.J."/>
            <person name="Witman G.B."/>
            <person name="Terry A."/>
            <person name="Salamov A."/>
            <person name="Fritz-Laylin L.K."/>
            <person name="Marechal-Drouard L."/>
            <person name="Marshall W.F."/>
            <person name="Qu L.H."/>
            <person name="Nelson D.R."/>
            <person name="Sanderfoot A.A."/>
            <person name="Spalding M.H."/>
            <person name="Kapitonov V.V."/>
            <person name="Ren Q."/>
            <person name="Ferris P."/>
            <person name="Lindquist E."/>
            <person name="Shapiro H."/>
            <person name="Lucas S.M."/>
            <person name="Grimwood J."/>
            <person name="Schmutz J."/>
            <person name="Cardol P."/>
            <person name="Cerutti H."/>
            <person name="Chanfreau G."/>
            <person name="Chen C.L."/>
            <person name="Cognat V."/>
            <person name="Croft M.T."/>
            <person name="Dent R."/>
            <person name="Dutcher S."/>
            <person name="Fernandez E."/>
            <person name="Fukuzawa H."/>
            <person name="Gonzalez-Ballester D."/>
            <person name="Gonzalez-Halphen D."/>
            <person name="Hallmann A."/>
            <person name="Hanikenne M."/>
            <person name="Hippler M."/>
            <person name="Inwood W."/>
            <person name="Jabbari K."/>
            <person name="Kalanon M."/>
            <person name="Kuras R."/>
            <person name="Lefebvre P.A."/>
            <person name="Lemaire S.D."/>
            <person name="Lobanov A.V."/>
            <person name="Lohr M."/>
            <person name="Manuell A."/>
            <person name="Meier I."/>
            <person name="Mets L."/>
            <person name="Mittag M."/>
            <person name="Mittelmeier T."/>
            <person name="Moroney J.V."/>
            <person name="Moseley J."/>
            <person name="Napoli C."/>
            <person name="Nedelcu A.M."/>
            <person name="Niyogi K."/>
            <person name="Novoselov S.V."/>
            <person name="Paulsen I.T."/>
            <person name="Pazour G."/>
            <person name="Purton S."/>
            <person name="Ral J.P."/>
            <person name="Riano-Pachon D.M."/>
            <person name="Riekhof W."/>
            <person name="Rymarquis L."/>
            <person name="Schroda M."/>
            <person name="Stern D."/>
            <person name="Umen J."/>
            <person name="Willows R."/>
            <person name="Wilson N."/>
            <person name="Zimmer S.L."/>
            <person name="Allmer J."/>
            <person name="Balk J."/>
            <person name="Bisova K."/>
            <person name="Chen C.J."/>
            <person name="Elias M."/>
            <person name="Gendler K."/>
            <person name="Hauser C."/>
            <person name="Lamb M.R."/>
            <person name="Ledford H."/>
            <person name="Long J.C."/>
            <person name="Minagawa J."/>
            <person name="Page M.D."/>
            <person name="Pan J."/>
            <person name="Pootakham W."/>
            <person name="Roje S."/>
            <person name="Rose A."/>
            <person name="Stahlberg E."/>
            <person name="Terauchi A.M."/>
            <person name="Yang P."/>
            <person name="Ball S."/>
            <person name="Bowler C."/>
            <person name="Dieckmann C.L."/>
            <person name="Gladyshev V.N."/>
            <person name="Green P."/>
            <person name="Jorgensen R."/>
            <person name="Mayfield S."/>
            <person name="Mueller-Roeber B."/>
            <person name="Rajamani S."/>
            <person name="Sayre R.T."/>
            <person name="Brokstein P."/>
            <person name="Dubchak I."/>
            <person name="Goodstein D."/>
            <person name="Hornick L."/>
            <person name="Huang Y.W."/>
            <person name="Jhaveri J."/>
            <person name="Luo Y."/>
            <person name="Martinez D."/>
            <person name="Ngau W.C."/>
            <person name="Otillar B."/>
            <person name="Poliakov A."/>
            <person name="Porter A."/>
            <person name="Szajkowski L."/>
            <person name="Werner G."/>
            <person name="Zhou K."/>
            <person name="Grigoriev I.V."/>
            <person name="Rokhsar D.S."/>
            <person name="Grossman A.R."/>
        </authorList>
    </citation>
    <scope>NUCLEOTIDE SEQUENCE [LARGE SCALE GENOMIC DNA]</scope>
    <source>
        <strain evidence="2">CC-503</strain>
    </source>
</reference>
<evidence type="ECO:0000313" key="2">
    <source>
        <dbReference type="Proteomes" id="UP000006906"/>
    </source>
</evidence>
<sequence>MALKLTLSQAWSLLVLAVFVLSAGSCRGARRVFMPDLVKGAGAAARTVETGGSTLAASQDLALAPASASGLAGSSASSRSDAVTTATTTSDSGSAVRVSGTFSSTGLLEGEAELQERTHTVMLSGAWQQGAARSSHSPTEPPAQPTPVASPDWGGGELAPLGITDPLGLQKAEWDDYDLVVAWSGPRDVSWSEPQLLGGGLDPRFGGWYGPGYYGGYGMYGVQLWGLYGDWSWPGWYGGGYGYGGGYEGGQGERGGSGSGLPDGWREEMVAQIELELEIKLDLEKSSVRVSTEAD</sequence>
<dbReference type="AlphaFoldDB" id="A8J6K4"/>
<dbReference type="RefSeq" id="XP_001697228.1">
    <property type="nucleotide sequence ID" value="XM_001697176.2"/>
</dbReference>
<gene>
    <name evidence="1" type="ORF">CHLRE_17g724050v5</name>
</gene>
<dbReference type="OrthoDB" id="10562843at2759"/>
<dbReference type="PROSITE" id="PS51257">
    <property type="entry name" value="PROKAR_LIPOPROTEIN"/>
    <property type="match status" value="1"/>
</dbReference>
<dbReference type="Proteomes" id="UP000006906">
    <property type="component" value="Chromosome 17"/>
</dbReference>
<dbReference type="EMBL" id="CM008978">
    <property type="protein sequence ID" value="PNW70535.1"/>
    <property type="molecule type" value="Genomic_DNA"/>
</dbReference>
<dbReference type="KEGG" id="cre:CHLRE_17g724050v5"/>
<dbReference type="PaxDb" id="3055-EDP00483"/>
<dbReference type="GeneID" id="5722744"/>
<dbReference type="Gramene" id="PNW70535">
    <property type="protein sequence ID" value="PNW70535"/>
    <property type="gene ID" value="CHLRE_17g724050v5"/>
</dbReference>
<evidence type="ECO:0000313" key="1">
    <source>
        <dbReference type="EMBL" id="PNW70535.1"/>
    </source>
</evidence>
<dbReference type="HOGENOM" id="CLU_944457_0_0_1"/>
<protein>
    <submittedName>
        <fullName evidence="1">Uncharacterized protein</fullName>
    </submittedName>
</protein>
<name>A8J6K4_CHLRE</name>
<dbReference type="InParanoid" id="A8J6K4"/>